<feature type="domain" description="HAMP" evidence="12">
    <location>
        <begin position="322"/>
        <end position="376"/>
    </location>
</feature>
<dbReference type="STRING" id="43657.S4054249_00345"/>
<dbReference type="PANTHER" id="PTHR32089">
    <property type="entry name" value="METHYL-ACCEPTING CHEMOTAXIS PROTEIN MCPB"/>
    <property type="match status" value="1"/>
</dbReference>
<dbReference type="Pfam" id="PF00672">
    <property type="entry name" value="HAMP"/>
    <property type="match status" value="1"/>
</dbReference>
<evidence type="ECO:0000256" key="5">
    <source>
        <dbReference type="ARBA" id="ARBA00022989"/>
    </source>
</evidence>
<proteinExistence type="inferred from homology"/>
<dbReference type="InterPro" id="IPR004089">
    <property type="entry name" value="MCPsignal_dom"/>
</dbReference>
<feature type="transmembrane region" description="Helical" evidence="10">
    <location>
        <begin position="7"/>
        <end position="27"/>
    </location>
</feature>
<dbReference type="CDD" id="cd11386">
    <property type="entry name" value="MCP_signal"/>
    <property type="match status" value="1"/>
</dbReference>
<dbReference type="SUPFAM" id="SSF58104">
    <property type="entry name" value="Methyl-accepting chemotaxis protein (MCP) signaling domain"/>
    <property type="match status" value="1"/>
</dbReference>
<evidence type="ECO:0000256" key="3">
    <source>
        <dbReference type="ARBA" id="ARBA00022500"/>
    </source>
</evidence>
<dbReference type="SMART" id="SM00283">
    <property type="entry name" value="MA"/>
    <property type="match status" value="1"/>
</dbReference>
<evidence type="ECO:0000256" key="6">
    <source>
        <dbReference type="ARBA" id="ARBA00023136"/>
    </source>
</evidence>
<keyword evidence="4 10" id="KW-0812">Transmembrane</keyword>
<dbReference type="Pfam" id="PF02743">
    <property type="entry name" value="dCache_1"/>
    <property type="match status" value="1"/>
</dbReference>
<keyword evidence="14" id="KW-1185">Reference proteome</keyword>
<keyword evidence="5 10" id="KW-1133">Transmembrane helix</keyword>
<dbReference type="CDD" id="cd12913">
    <property type="entry name" value="PDC1_MCP_like"/>
    <property type="match status" value="1"/>
</dbReference>
<dbReference type="Gene3D" id="1.10.287.950">
    <property type="entry name" value="Methyl-accepting chemotaxis protein"/>
    <property type="match status" value="1"/>
</dbReference>
<feature type="domain" description="Methyl-accepting transducer" evidence="11">
    <location>
        <begin position="381"/>
        <end position="617"/>
    </location>
</feature>
<evidence type="ECO:0000256" key="1">
    <source>
        <dbReference type="ARBA" id="ARBA00004651"/>
    </source>
</evidence>
<reference evidence="13 14" key="1">
    <citation type="submission" date="2013-07" db="EMBL/GenBank/DDBJ databases">
        <title>Comparative Genomic and Metabolomic Analysis of Twelve Strains of Pseudoalteromonas luteoviolacea.</title>
        <authorList>
            <person name="Vynne N.G."/>
            <person name="Mansson M."/>
            <person name="Gram L."/>
        </authorList>
    </citation>
    <scope>NUCLEOTIDE SEQUENCE [LARGE SCALE GENOMIC DNA]</scope>
    <source>
        <strain evidence="13 14">DSM 6061</strain>
    </source>
</reference>
<dbReference type="GO" id="GO:0005886">
    <property type="term" value="C:plasma membrane"/>
    <property type="evidence" value="ECO:0007669"/>
    <property type="project" value="UniProtKB-SubCell"/>
</dbReference>
<evidence type="ECO:0000256" key="10">
    <source>
        <dbReference type="SAM" id="Phobius"/>
    </source>
</evidence>
<evidence type="ECO:0000313" key="14">
    <source>
        <dbReference type="Proteomes" id="UP000076643"/>
    </source>
</evidence>
<dbReference type="InterPro" id="IPR004090">
    <property type="entry name" value="Chemotax_Me-accpt_rcpt"/>
</dbReference>
<evidence type="ECO:0000256" key="7">
    <source>
        <dbReference type="ARBA" id="ARBA00023224"/>
    </source>
</evidence>
<dbReference type="GO" id="GO:0004888">
    <property type="term" value="F:transmembrane signaling receptor activity"/>
    <property type="evidence" value="ECO:0007669"/>
    <property type="project" value="InterPro"/>
</dbReference>
<accession>A0A166XQE0</accession>
<dbReference type="InterPro" id="IPR033479">
    <property type="entry name" value="dCache_1"/>
</dbReference>
<sequence length="653" mass="71089">MNISQKLRFAFITAIVVPLVIIAAIVISQTRQLAIEKFVEMSSREAQQIDNGISMFFDEVAKNVSYLSGHPDVQNGGSGVSVYIDNPSAKQMAPDSGTTVEQRLFELYSQFGDSHPGISYIYFGNPEGGYIQWPKGQVSAQYDPRVRPWYTTGKNANGQTSLTDAYYWEPDDTAIISTVKAVQSRNGQFIGVQGMDVSLKGLTDIIKSIKLGETGYLMLEEDTGTILVNAKHPDYTFKHIDEVENGLYRELNRSPDGLFEITIDGIDYFSNIYTSKTLGWKFIAFVEQQEVMSTANNMMWTLIVISLILVAIFIVLATYIASLLSGPIVNVSDGLTAISQGGGDLTKRLDINTQDETGKLAESFNQFLNLIAQLVQQINHCAQQVNQTALTTAGQADELTGSTSAQQQALEMAATAINEMAATANEVASSCANAAELATQTQHASELGQTVITETVHSVADLSDVINRATTDITKLDSESENIMSILSVIRGIAEQTNLLALNAAIEAARAGEHGRGFAVVADEVRALSQRTSESTEEIASQLDKLRKMTEGVSTDMKNSLTRTEKTVELTHSAQNQFIEITQSIQNISDLNTQIATAAEEQQHVAEDINRNVVEIKNAADSVSMIASDTCDNGEKMTGLSHQLTELVGKFKV</sequence>
<keyword evidence="7 9" id="KW-0807">Transducer</keyword>
<evidence type="ECO:0000256" key="9">
    <source>
        <dbReference type="PROSITE-ProRule" id="PRU00284"/>
    </source>
</evidence>
<dbReference type="PROSITE" id="PS50885">
    <property type="entry name" value="HAMP"/>
    <property type="match status" value="1"/>
</dbReference>
<dbReference type="EMBL" id="AUYB01000093">
    <property type="protein sequence ID" value="KZN40685.1"/>
    <property type="molecule type" value="Genomic_DNA"/>
</dbReference>
<dbReference type="Proteomes" id="UP000076643">
    <property type="component" value="Unassembled WGS sequence"/>
</dbReference>
<dbReference type="PROSITE" id="PS50111">
    <property type="entry name" value="CHEMOTAXIS_TRANSDUC_2"/>
    <property type="match status" value="1"/>
</dbReference>
<comment type="similarity">
    <text evidence="8">Belongs to the methyl-accepting chemotaxis (MCP) protein family.</text>
</comment>
<dbReference type="GO" id="GO:0007165">
    <property type="term" value="P:signal transduction"/>
    <property type="evidence" value="ECO:0007669"/>
    <property type="project" value="UniProtKB-KW"/>
</dbReference>
<protein>
    <recommendedName>
        <fullName evidence="15">Methyl-accepting chemotaxis protein</fullName>
    </recommendedName>
</protein>
<dbReference type="PRINTS" id="PR00260">
    <property type="entry name" value="CHEMTRNSDUCR"/>
</dbReference>
<dbReference type="PATRIC" id="fig|1365250.3.peg.1464"/>
<evidence type="ECO:0000259" key="12">
    <source>
        <dbReference type="PROSITE" id="PS50885"/>
    </source>
</evidence>
<organism evidence="13 14">
    <name type="scientific">Pseudoalteromonas luteoviolacea DSM 6061</name>
    <dbReference type="NCBI Taxonomy" id="1365250"/>
    <lineage>
        <taxon>Bacteria</taxon>
        <taxon>Pseudomonadati</taxon>
        <taxon>Pseudomonadota</taxon>
        <taxon>Gammaproteobacteria</taxon>
        <taxon>Alteromonadales</taxon>
        <taxon>Pseudoalteromonadaceae</taxon>
        <taxon>Pseudoalteromonas</taxon>
    </lineage>
</organism>
<keyword evidence="3" id="KW-0145">Chemotaxis</keyword>
<dbReference type="CDD" id="cd12912">
    <property type="entry name" value="PDC2_MCP_like"/>
    <property type="match status" value="1"/>
</dbReference>
<feature type="transmembrane region" description="Helical" evidence="10">
    <location>
        <begin position="298"/>
        <end position="321"/>
    </location>
</feature>
<evidence type="ECO:0008006" key="15">
    <source>
        <dbReference type="Google" id="ProtNLM"/>
    </source>
</evidence>
<keyword evidence="6 10" id="KW-0472">Membrane</keyword>
<dbReference type="InterPro" id="IPR003660">
    <property type="entry name" value="HAMP_dom"/>
</dbReference>
<dbReference type="SMART" id="SM00304">
    <property type="entry name" value="HAMP"/>
    <property type="match status" value="1"/>
</dbReference>
<evidence type="ECO:0000256" key="4">
    <source>
        <dbReference type="ARBA" id="ARBA00022692"/>
    </source>
</evidence>
<dbReference type="FunFam" id="1.10.287.950:FF:000001">
    <property type="entry name" value="Methyl-accepting chemotaxis sensory transducer"/>
    <property type="match status" value="1"/>
</dbReference>
<evidence type="ECO:0000256" key="8">
    <source>
        <dbReference type="ARBA" id="ARBA00029447"/>
    </source>
</evidence>
<name>A0A166XQE0_9GAMM</name>
<dbReference type="RefSeq" id="WP_063357321.1">
    <property type="nucleotide sequence ID" value="NZ_AQHB01000035.1"/>
</dbReference>
<gene>
    <name evidence="13" type="ORF">N475_11190</name>
</gene>
<evidence type="ECO:0000313" key="13">
    <source>
        <dbReference type="EMBL" id="KZN40685.1"/>
    </source>
</evidence>
<comment type="caution">
    <text evidence="13">The sequence shown here is derived from an EMBL/GenBank/DDBJ whole genome shotgun (WGS) entry which is preliminary data.</text>
</comment>
<dbReference type="Gene3D" id="3.30.450.20">
    <property type="entry name" value="PAS domain"/>
    <property type="match status" value="2"/>
</dbReference>
<dbReference type="PANTHER" id="PTHR32089:SF117">
    <property type="entry name" value="METHYL ACCEPTING SENSORY TRANSDUCER WITH CACHE_1 SMALL MOLECULE BINDING DOMAIN"/>
    <property type="match status" value="1"/>
</dbReference>
<dbReference type="Pfam" id="PF00015">
    <property type="entry name" value="MCPsignal"/>
    <property type="match status" value="1"/>
</dbReference>
<comment type="subcellular location">
    <subcellularLocation>
        <location evidence="1">Cell membrane</location>
        <topology evidence="1">Multi-pass membrane protein</topology>
    </subcellularLocation>
</comment>
<evidence type="ECO:0000256" key="2">
    <source>
        <dbReference type="ARBA" id="ARBA00022475"/>
    </source>
</evidence>
<dbReference type="AlphaFoldDB" id="A0A166XQE0"/>
<dbReference type="CDD" id="cd06225">
    <property type="entry name" value="HAMP"/>
    <property type="match status" value="1"/>
</dbReference>
<evidence type="ECO:0000259" key="11">
    <source>
        <dbReference type="PROSITE" id="PS50111"/>
    </source>
</evidence>
<keyword evidence="2" id="KW-1003">Cell membrane</keyword>
<dbReference type="GO" id="GO:0006935">
    <property type="term" value="P:chemotaxis"/>
    <property type="evidence" value="ECO:0007669"/>
    <property type="project" value="UniProtKB-KW"/>
</dbReference>
<dbReference type="GeneID" id="57363933"/>